<dbReference type="PANTHER" id="PTHR11036">
    <property type="entry name" value="SEMAPHORIN"/>
    <property type="match status" value="1"/>
</dbReference>
<dbReference type="GO" id="GO:0007411">
    <property type="term" value="P:axon guidance"/>
    <property type="evidence" value="ECO:0007669"/>
    <property type="project" value="TreeGrafter"/>
</dbReference>
<dbReference type="InterPro" id="IPR036352">
    <property type="entry name" value="Semap_dom_sf"/>
</dbReference>
<dbReference type="GO" id="GO:0030215">
    <property type="term" value="F:semaphorin receptor binding"/>
    <property type="evidence" value="ECO:0007669"/>
    <property type="project" value="InterPro"/>
</dbReference>
<dbReference type="Ensembl" id="ENSEBUT00000001521.1">
    <property type="protein sequence ID" value="ENSEBUP00000001200.1"/>
    <property type="gene ID" value="ENSEBUG00000001071.1"/>
</dbReference>
<evidence type="ECO:0000256" key="2">
    <source>
        <dbReference type="PROSITE-ProRule" id="PRU00352"/>
    </source>
</evidence>
<evidence type="ECO:0000313" key="5">
    <source>
        <dbReference type="Proteomes" id="UP000694388"/>
    </source>
</evidence>
<evidence type="ECO:0000313" key="4">
    <source>
        <dbReference type="Ensembl" id="ENSEBUP00000001200.1"/>
    </source>
</evidence>
<dbReference type="Proteomes" id="UP000694388">
    <property type="component" value="Unplaced"/>
</dbReference>
<feature type="domain" description="Sema" evidence="3">
    <location>
        <begin position="1"/>
        <end position="245"/>
    </location>
</feature>
<organism evidence="4 5">
    <name type="scientific">Eptatretus burgeri</name>
    <name type="common">Inshore hagfish</name>
    <dbReference type="NCBI Taxonomy" id="7764"/>
    <lineage>
        <taxon>Eukaryota</taxon>
        <taxon>Metazoa</taxon>
        <taxon>Chordata</taxon>
        <taxon>Craniata</taxon>
        <taxon>Vertebrata</taxon>
        <taxon>Cyclostomata</taxon>
        <taxon>Myxini</taxon>
        <taxon>Myxiniformes</taxon>
        <taxon>Myxinidae</taxon>
        <taxon>Eptatretinae</taxon>
        <taxon>Eptatretus</taxon>
    </lineage>
</organism>
<dbReference type="Gene3D" id="2.130.10.10">
    <property type="entry name" value="YVTN repeat-like/Quinoprotein amine dehydrogenase"/>
    <property type="match status" value="1"/>
</dbReference>
<reference evidence="4" key="2">
    <citation type="submission" date="2025-09" db="UniProtKB">
        <authorList>
            <consortium name="Ensembl"/>
        </authorList>
    </citation>
    <scope>IDENTIFICATION</scope>
</reference>
<comment type="caution">
    <text evidence="2">Lacks conserved residue(s) required for the propagation of feature annotation.</text>
</comment>
<reference evidence="4" key="1">
    <citation type="submission" date="2025-08" db="UniProtKB">
        <authorList>
            <consortium name="Ensembl"/>
        </authorList>
    </citation>
    <scope>IDENTIFICATION</scope>
</reference>
<dbReference type="AlphaFoldDB" id="A0A8C4N2F3"/>
<dbReference type="InterPro" id="IPR015943">
    <property type="entry name" value="WD40/YVTN_repeat-like_dom_sf"/>
</dbReference>
<dbReference type="GO" id="GO:0030335">
    <property type="term" value="P:positive regulation of cell migration"/>
    <property type="evidence" value="ECO:0007669"/>
    <property type="project" value="TreeGrafter"/>
</dbReference>
<dbReference type="InterPro" id="IPR027231">
    <property type="entry name" value="Semaphorin"/>
</dbReference>
<dbReference type="SMART" id="SM00630">
    <property type="entry name" value="Sema"/>
    <property type="match status" value="1"/>
</dbReference>
<dbReference type="PROSITE" id="PS51004">
    <property type="entry name" value="SEMA"/>
    <property type="match status" value="1"/>
</dbReference>
<dbReference type="InterPro" id="IPR001627">
    <property type="entry name" value="Semap_dom"/>
</dbReference>
<keyword evidence="1" id="KW-0325">Glycoprotein</keyword>
<proteinExistence type="predicted"/>
<dbReference type="GO" id="GO:0071526">
    <property type="term" value="P:semaphorin-plexin signaling pathway"/>
    <property type="evidence" value="ECO:0007669"/>
    <property type="project" value="TreeGrafter"/>
</dbReference>
<dbReference type="PANTHER" id="PTHR11036:SF72">
    <property type="entry name" value="SEMAPHORIN-4F"/>
    <property type="match status" value="1"/>
</dbReference>
<name>A0A8C4N2F3_EPTBU</name>
<keyword evidence="5" id="KW-1185">Reference proteome</keyword>
<dbReference type="GeneTree" id="ENSGT00940000154870"/>
<dbReference type="GO" id="GO:0001755">
    <property type="term" value="P:neural crest cell migration"/>
    <property type="evidence" value="ECO:0007669"/>
    <property type="project" value="TreeGrafter"/>
</dbReference>
<dbReference type="Pfam" id="PF01403">
    <property type="entry name" value="Sema"/>
    <property type="match status" value="1"/>
</dbReference>
<accession>A0A8C4N2F3</accession>
<protein>
    <recommendedName>
        <fullName evidence="3">Sema domain-containing protein</fullName>
    </recommendedName>
</protein>
<dbReference type="GO" id="GO:0005886">
    <property type="term" value="C:plasma membrane"/>
    <property type="evidence" value="ECO:0007669"/>
    <property type="project" value="TreeGrafter"/>
</dbReference>
<dbReference type="GO" id="GO:0045499">
    <property type="term" value="F:chemorepellent activity"/>
    <property type="evidence" value="ECO:0007669"/>
    <property type="project" value="TreeGrafter"/>
</dbReference>
<sequence>VLHVATTSDYWGHDPVIARVLGDNFLSDDEKIYFFFTEVAQEVNSFEPIRVARVARFCKGDRGGKRTLQQKWTSFLKAHLTCKVQHGDDIFSNLRDVFLAARSDDQPPMLIALFSSNWYVCIVFPSIIPFGNYKLLENDQWIDYAWTIAKPRPGSVKTLNFLKVNTLMAKGVNAVPLLCLHEIYTKLAVAHILAANNQKYTVYFLGTGVNHKLYITVSQQWTRKLWQNRRSFGPSRQCCIPVSFP</sequence>
<evidence type="ECO:0000259" key="3">
    <source>
        <dbReference type="PROSITE" id="PS51004"/>
    </source>
</evidence>
<dbReference type="SUPFAM" id="SSF101912">
    <property type="entry name" value="Sema domain"/>
    <property type="match status" value="1"/>
</dbReference>
<evidence type="ECO:0000256" key="1">
    <source>
        <dbReference type="ARBA" id="ARBA00023180"/>
    </source>
</evidence>